<feature type="compositionally biased region" description="Basic and acidic residues" evidence="1">
    <location>
        <begin position="352"/>
        <end position="366"/>
    </location>
</feature>
<evidence type="ECO:0000313" key="4">
    <source>
        <dbReference type="Proteomes" id="UP001159405"/>
    </source>
</evidence>
<accession>A0ABN8PQD9</accession>
<dbReference type="InterPro" id="IPR036465">
    <property type="entry name" value="vWFA_dom_sf"/>
</dbReference>
<dbReference type="SMART" id="SM00209">
    <property type="entry name" value="TSP1"/>
    <property type="match status" value="7"/>
</dbReference>
<dbReference type="Gene3D" id="3.40.50.410">
    <property type="entry name" value="von Willebrand factor, type A domain"/>
    <property type="match status" value="5"/>
</dbReference>
<dbReference type="InterPro" id="IPR036383">
    <property type="entry name" value="TSP1_rpt_sf"/>
</dbReference>
<dbReference type="Gene3D" id="2.20.100.10">
    <property type="entry name" value="Thrombospondin type-1 (TSP1) repeat"/>
    <property type="match status" value="8"/>
</dbReference>
<evidence type="ECO:0000256" key="1">
    <source>
        <dbReference type="SAM" id="MobiDB-lite"/>
    </source>
</evidence>
<dbReference type="PRINTS" id="PR00453">
    <property type="entry name" value="VWFADOMAIN"/>
</dbReference>
<dbReference type="PROSITE" id="PS50092">
    <property type="entry name" value="TSP1"/>
    <property type="match status" value="8"/>
</dbReference>
<feature type="domain" description="VWFA" evidence="2">
    <location>
        <begin position="1237"/>
        <end position="1420"/>
    </location>
</feature>
<dbReference type="PANTHER" id="PTHR24020">
    <property type="entry name" value="COLLAGEN ALPHA"/>
    <property type="match status" value="1"/>
</dbReference>
<dbReference type="Proteomes" id="UP001159405">
    <property type="component" value="Unassembled WGS sequence"/>
</dbReference>
<dbReference type="EMBL" id="CALNXK010000084">
    <property type="protein sequence ID" value="CAH3148637.1"/>
    <property type="molecule type" value="Genomic_DNA"/>
</dbReference>
<dbReference type="PRINTS" id="PR01705">
    <property type="entry name" value="TSP1REPEAT"/>
</dbReference>
<dbReference type="Pfam" id="PF00090">
    <property type="entry name" value="TSP_1"/>
    <property type="match status" value="8"/>
</dbReference>
<dbReference type="SUPFAM" id="SSF82895">
    <property type="entry name" value="TSP-1 type 1 repeat"/>
    <property type="match status" value="7"/>
</dbReference>
<dbReference type="PROSITE" id="PS50234">
    <property type="entry name" value="VWFA"/>
    <property type="match status" value="5"/>
</dbReference>
<dbReference type="InterPro" id="IPR050525">
    <property type="entry name" value="ECM_Assembly_Org"/>
</dbReference>
<feature type="region of interest" description="Disordered" evidence="1">
    <location>
        <begin position="1"/>
        <end position="22"/>
    </location>
</feature>
<sequence length="1423" mass="157781">MRIRKCNNPSPANGGRDCRGPKEQTQRCNILACPVDGQWNRWNNWSACSRTCGIGQKSRSRTCTNPPPANGGKDCVGSKDETRECSNRICPVDGEWSTWKDWEPCSKTCGTGTQQRVRTCSEPRPSFGGKDCIGVHREITSCQEMNCPVDGNWTEWRAWGPCSRTCGTGTQQRMRTCTKPAPAFGGKNCSGDSRETRSCQTRLCPVDGQWSKWKPWTECTRSCGGGIQTRARACNNPSPAHGGSDCVGRADEARPCNSDLCPVDGQWSEWKPWTECTRSCGGGIQTRARTCTNPRPAHGGKECIGRQEEAKPCNSDYCPVDGKWSEWRDWGECSRSCGGGLHTRSRTCTEPPTRHGGKDCSGKPDETRPCNTQSCPVDGQWSSWNKWTTCSKTCGKGEQMRTRNCTNPAPRHGGKQCTGHAQQKQDCNDISCAECSQIADIAFLVDASESMTKKNFEKQKEVIKKIAASFDVGPTKSHLGIVTFSSNARVRVRFGDNLDLRSFQDTVDKLPFADGGTRFDKAFKVAANNLFTPSGGVRVDLPKVLIILTDGKQSADYDAVPVERSVLQLRHLGVRLFVLAVGNQIDMNELQQIVSDPKDIYAVKDFNTLLENAKIASKQTCDIIKRPELLCFGKADIAFFMDASESMTKEDFEKQKSFVIKVAESFYMAPHMIQFSLVTYSSNANLHFRFRDQLNLDSFKTRIKKLPFAAGGTRFDKVLKLAAEDVFTAQSGARVGVPKVMVILTDGQQSNDNDAVPIQDAMVPLQQLSVQVQVVAIGSQVNHVELRKFVGNEQDILSVQDFNSLFNYSRQAAVKTCNITSRPPPVTKCSKQADLAFVVDTSGSISNENFRKQKDFVKALASAFDPSATKHQLGLISYSTNAQIEFSFKDSADLVTFKNVVDRMTHTKGRTRLDKALKLASSQLFTDNGEVNSGKQKTMVILTDGRQSQDPGSVRLKDAVRPLKQQGVRIYVVAVSSELDLKELYELTEKEEDVFTVIDFDDLAKMANDTAQKICHVSSSLQVQCKEERINLGFVMGMSSSITVKNYEKQRNFVKNVADTFSISMGKTETGVVTYNEEASLWIRFGQHKNNEEFKTAVDKIPYWGGQTRIERGLKMAADGLFGAIKQERANLSKILIVLTNGDQSLDPKVTSLDQAVLPLLQLEVRLLAVGIGSDVSRDELRLIVEKDEDIFTVDNFDELLAKSNQIARAACVDTPPSTLSFQGAAGRQKSCFKNVDIGFVIDSSDSATVREYQQQKELIQQLSSYYDISREDTRVGVIVYSDNAYTVVGLNSYRDSSIFQRAVRALPRIGGDNRKDKALIAARRMFKAKRPPGHPGSEKPSQVLVFITEGAQSTAANTLPLEHFFHPLRKHGVRVVLVGIGWKVVYQELRNIAQRPSDIYLTSSLADADKVSRDLIEIICRV</sequence>
<gene>
    <name evidence="3" type="ORF">PLOB_00046743</name>
</gene>
<reference evidence="3 4" key="1">
    <citation type="submission" date="2022-05" db="EMBL/GenBank/DDBJ databases">
        <authorList>
            <consortium name="Genoscope - CEA"/>
            <person name="William W."/>
        </authorList>
    </citation>
    <scope>NUCLEOTIDE SEQUENCE [LARGE SCALE GENOMIC DNA]</scope>
</reference>
<feature type="non-terminal residue" evidence="3">
    <location>
        <position position="1423"/>
    </location>
</feature>
<protein>
    <recommendedName>
        <fullName evidence="2">VWFA domain-containing protein</fullName>
    </recommendedName>
</protein>
<dbReference type="SMART" id="SM00327">
    <property type="entry name" value="VWA"/>
    <property type="match status" value="5"/>
</dbReference>
<dbReference type="CDD" id="cd01472">
    <property type="entry name" value="vWA_collagen"/>
    <property type="match status" value="1"/>
</dbReference>
<dbReference type="SUPFAM" id="SSF53300">
    <property type="entry name" value="vWA-like"/>
    <property type="match status" value="5"/>
</dbReference>
<dbReference type="Pfam" id="PF00092">
    <property type="entry name" value="VWA"/>
    <property type="match status" value="5"/>
</dbReference>
<feature type="domain" description="VWFA" evidence="2">
    <location>
        <begin position="1031"/>
        <end position="1207"/>
    </location>
</feature>
<feature type="domain" description="VWFA" evidence="2">
    <location>
        <begin position="440"/>
        <end position="619"/>
    </location>
</feature>
<proteinExistence type="predicted"/>
<dbReference type="InterPro" id="IPR000884">
    <property type="entry name" value="TSP1_rpt"/>
</dbReference>
<feature type="region of interest" description="Disordered" evidence="1">
    <location>
        <begin position="344"/>
        <end position="366"/>
    </location>
</feature>
<evidence type="ECO:0000313" key="3">
    <source>
        <dbReference type="EMBL" id="CAH3148637.1"/>
    </source>
</evidence>
<comment type="caution">
    <text evidence="3">The sequence shown here is derived from an EMBL/GenBank/DDBJ whole genome shotgun (WGS) entry which is preliminary data.</text>
</comment>
<feature type="domain" description="VWFA" evidence="2">
    <location>
        <begin position="636"/>
        <end position="812"/>
    </location>
</feature>
<name>A0ABN8PQD9_9CNID</name>
<dbReference type="CDD" id="cd01450">
    <property type="entry name" value="vWFA_subfamily_ECM"/>
    <property type="match status" value="4"/>
</dbReference>
<feature type="domain" description="VWFA" evidence="2">
    <location>
        <begin position="834"/>
        <end position="1014"/>
    </location>
</feature>
<dbReference type="PANTHER" id="PTHR24020:SF84">
    <property type="entry name" value="VWFA DOMAIN-CONTAINING PROTEIN"/>
    <property type="match status" value="1"/>
</dbReference>
<organism evidence="3 4">
    <name type="scientific">Porites lobata</name>
    <dbReference type="NCBI Taxonomy" id="104759"/>
    <lineage>
        <taxon>Eukaryota</taxon>
        <taxon>Metazoa</taxon>
        <taxon>Cnidaria</taxon>
        <taxon>Anthozoa</taxon>
        <taxon>Hexacorallia</taxon>
        <taxon>Scleractinia</taxon>
        <taxon>Fungiina</taxon>
        <taxon>Poritidae</taxon>
        <taxon>Porites</taxon>
    </lineage>
</organism>
<dbReference type="InterPro" id="IPR002035">
    <property type="entry name" value="VWF_A"/>
</dbReference>
<keyword evidence="4" id="KW-1185">Reference proteome</keyword>
<evidence type="ECO:0000259" key="2">
    <source>
        <dbReference type="PROSITE" id="PS50234"/>
    </source>
</evidence>